<keyword evidence="1" id="KW-1133">Transmembrane helix</keyword>
<evidence type="ECO:0000313" key="3">
    <source>
        <dbReference type="Proteomes" id="UP000035704"/>
    </source>
</evidence>
<sequence>MLDSINDIFMLNEIGTITTLREVIITIVISSLLGLMISYTYTKTYKGRFYSQTFAQTLIIVGIVISIIIVAIGSNIARAFSLAGALSIIRFRSTIGDPRDIAFIFFVLGAGLASGAGLFIPAIVFVAMLCALIFILYHLDYGAKKEKQKILKIMVPENLNFEGLFDDLLQQHLKEFSLMSIRTTNLGTMFELMYSIKTKEETEEKVLMDDIRARNGNLNVVILLDEQLLDI</sequence>
<keyword evidence="3" id="KW-1185">Reference proteome</keyword>
<feature type="transmembrane region" description="Helical" evidence="1">
    <location>
        <begin position="125"/>
        <end position="143"/>
    </location>
</feature>
<evidence type="ECO:0000313" key="2">
    <source>
        <dbReference type="EMBL" id="AKL93693.1"/>
    </source>
</evidence>
<name>A0A0G3W5P7_9CLOT</name>
<protein>
    <recommendedName>
        <fullName evidence="4">DUF4956 domain-containing protein</fullName>
    </recommendedName>
</protein>
<proteinExistence type="predicted"/>
<dbReference type="RefSeq" id="WP_044826035.1">
    <property type="nucleotide sequence ID" value="NZ_CP009687.1"/>
</dbReference>
<evidence type="ECO:0008006" key="4">
    <source>
        <dbReference type="Google" id="ProtNLM"/>
    </source>
</evidence>
<dbReference type="KEGG" id="cace:CACET_c01770"/>
<dbReference type="Pfam" id="PF16316">
    <property type="entry name" value="DUF4956"/>
    <property type="match status" value="1"/>
</dbReference>
<gene>
    <name evidence="2" type="ORF">CACET_c01770</name>
</gene>
<evidence type="ECO:0000256" key="1">
    <source>
        <dbReference type="SAM" id="Phobius"/>
    </source>
</evidence>
<dbReference type="STRING" id="84022.CACET_c01770"/>
<dbReference type="EMBL" id="CP009687">
    <property type="protein sequence ID" value="AKL93693.1"/>
    <property type="molecule type" value="Genomic_DNA"/>
</dbReference>
<dbReference type="OrthoDB" id="9803265at2"/>
<keyword evidence="1" id="KW-0472">Membrane</keyword>
<accession>A0A0G3W5P7</accession>
<keyword evidence="1" id="KW-0812">Transmembrane</keyword>
<dbReference type="AlphaFoldDB" id="A0A0G3W5P7"/>
<feature type="transmembrane region" description="Helical" evidence="1">
    <location>
        <begin position="54"/>
        <end position="80"/>
    </location>
</feature>
<dbReference type="InterPro" id="IPR032531">
    <property type="entry name" value="DUF4956"/>
</dbReference>
<reference evidence="2 3" key="1">
    <citation type="submission" date="2014-10" db="EMBL/GenBank/DDBJ databases">
        <title>Genome sequence of Clostridium aceticum DSM 1496.</title>
        <authorList>
            <person name="Poehlein A."/>
            <person name="Schiel-Bengelsdorf B."/>
            <person name="Gottschalk G."/>
            <person name="Duerre P."/>
            <person name="Daniel R."/>
        </authorList>
    </citation>
    <scope>NUCLEOTIDE SEQUENCE [LARGE SCALE GENOMIC DNA]</scope>
    <source>
        <strain evidence="2 3">DSM 1496</strain>
    </source>
</reference>
<dbReference type="PATRIC" id="fig|84022.6.peg.176"/>
<dbReference type="Proteomes" id="UP000035704">
    <property type="component" value="Chromosome"/>
</dbReference>
<organism evidence="2 3">
    <name type="scientific">Clostridium aceticum</name>
    <dbReference type="NCBI Taxonomy" id="84022"/>
    <lineage>
        <taxon>Bacteria</taxon>
        <taxon>Bacillati</taxon>
        <taxon>Bacillota</taxon>
        <taxon>Clostridia</taxon>
        <taxon>Eubacteriales</taxon>
        <taxon>Clostridiaceae</taxon>
        <taxon>Clostridium</taxon>
    </lineage>
</organism>
<feature type="transmembrane region" description="Helical" evidence="1">
    <location>
        <begin position="20"/>
        <end position="42"/>
    </location>
</feature>